<name>A0A6C0E351_9ZZZZ</name>
<dbReference type="PANTHER" id="PTHR10338">
    <property type="entry name" value="INTER-ALPHA-TRYPSIN INHIBITOR HEAVY CHAIN FAMILY MEMBER"/>
    <property type="match status" value="1"/>
</dbReference>
<protein>
    <recommendedName>
        <fullName evidence="2">VWFA domain-containing protein</fullName>
    </recommendedName>
</protein>
<reference evidence="3" key="1">
    <citation type="journal article" date="2020" name="Nature">
        <title>Giant virus diversity and host interactions through global metagenomics.</title>
        <authorList>
            <person name="Schulz F."/>
            <person name="Roux S."/>
            <person name="Paez-Espino D."/>
            <person name="Jungbluth S."/>
            <person name="Walsh D.A."/>
            <person name="Denef V.J."/>
            <person name="McMahon K.D."/>
            <person name="Konstantinidis K.T."/>
            <person name="Eloe-Fadrosh E.A."/>
            <person name="Kyrpides N.C."/>
            <person name="Woyke T."/>
        </authorList>
    </citation>
    <scope>NUCLEOTIDE SEQUENCE</scope>
    <source>
        <strain evidence="3">GVMAG-M-3300023179-114</strain>
    </source>
</reference>
<dbReference type="AlphaFoldDB" id="A0A6C0E351"/>
<dbReference type="Gene3D" id="3.40.50.410">
    <property type="entry name" value="von Willebrand factor, type A domain"/>
    <property type="match status" value="1"/>
</dbReference>
<sequence length="498" mass="57546">MDTIIQKAFIQYHDPNIEFSFPLLETNANDIFGIARINVNPLTKVKLPHQHLVFTIDKSGSMSYLCKDKKTKMEHIIFTLENMIRLFSTVTACDISIHVNTFDDKVACCVETVTITPENAKDISDKIKDIYPESSTNIERALKYANKHMDSYRANFPTHEITHIFLTDGVPTNGSVETDYLKSLVSKEYTNIFMGYGTDHDAYLMTELSNNNMGSYFFIDALEKASFVYGEITHHLLNKVAEKVIVRCMNCEIYNYITNEWCSELYIGSLSKGNEKIYQVRSSNPKKSSFSIHLNASEYGSVYYPKEHPVDCTKYAFRQRTQELLYLVKKNTFNLKEKNNNIFHYFHDDLDEETTKLKEYVYSFLNELMDYIKTNQLEEDKFLKMLCDDLYISYNTIGTEYAGIYTCARQTSQGRQTTYNVSLNREFKRMSSCESPRFPHLSRNKKSKVNNDSDDNDIDSDSDQHSPNFYTLSDNLDSPYATQDVLDTIRTVSSTSSP</sequence>
<organism evidence="3">
    <name type="scientific">viral metagenome</name>
    <dbReference type="NCBI Taxonomy" id="1070528"/>
    <lineage>
        <taxon>unclassified sequences</taxon>
        <taxon>metagenomes</taxon>
        <taxon>organismal metagenomes</taxon>
    </lineage>
</organism>
<dbReference type="InterPro" id="IPR036465">
    <property type="entry name" value="vWFA_dom_sf"/>
</dbReference>
<dbReference type="Pfam" id="PF00092">
    <property type="entry name" value="VWA"/>
    <property type="match status" value="1"/>
</dbReference>
<feature type="region of interest" description="Disordered" evidence="1">
    <location>
        <begin position="432"/>
        <end position="478"/>
    </location>
</feature>
<evidence type="ECO:0000259" key="2">
    <source>
        <dbReference type="PROSITE" id="PS50234"/>
    </source>
</evidence>
<dbReference type="EMBL" id="MN739720">
    <property type="protein sequence ID" value="QHT22709.1"/>
    <property type="molecule type" value="Genomic_DNA"/>
</dbReference>
<proteinExistence type="predicted"/>
<accession>A0A6C0E351</accession>
<dbReference type="CDD" id="cd00198">
    <property type="entry name" value="vWFA"/>
    <property type="match status" value="1"/>
</dbReference>
<dbReference type="SMART" id="SM00327">
    <property type="entry name" value="VWA"/>
    <property type="match status" value="1"/>
</dbReference>
<feature type="compositionally biased region" description="Acidic residues" evidence="1">
    <location>
        <begin position="452"/>
        <end position="461"/>
    </location>
</feature>
<feature type="compositionally biased region" description="Polar residues" evidence="1">
    <location>
        <begin position="465"/>
        <end position="476"/>
    </location>
</feature>
<dbReference type="SUPFAM" id="SSF53300">
    <property type="entry name" value="vWA-like"/>
    <property type="match status" value="1"/>
</dbReference>
<dbReference type="InterPro" id="IPR050934">
    <property type="entry name" value="ITIH"/>
</dbReference>
<dbReference type="InterPro" id="IPR002035">
    <property type="entry name" value="VWF_A"/>
</dbReference>
<feature type="domain" description="VWFA" evidence="2">
    <location>
        <begin position="51"/>
        <end position="244"/>
    </location>
</feature>
<dbReference type="PROSITE" id="PS50234">
    <property type="entry name" value="VWFA"/>
    <property type="match status" value="1"/>
</dbReference>
<evidence type="ECO:0000313" key="3">
    <source>
        <dbReference type="EMBL" id="QHT22709.1"/>
    </source>
</evidence>
<evidence type="ECO:0000256" key="1">
    <source>
        <dbReference type="SAM" id="MobiDB-lite"/>
    </source>
</evidence>
<dbReference type="PANTHER" id="PTHR10338:SF108">
    <property type="entry name" value="INTER-ALPHA-TRYPSIN INHIBITOR HEAVY CHAIN H4-LIKE PROTEIN"/>
    <property type="match status" value="1"/>
</dbReference>